<dbReference type="Proteomes" id="UP000054324">
    <property type="component" value="Unassembled WGS sequence"/>
</dbReference>
<keyword evidence="3" id="KW-1185">Reference proteome</keyword>
<accession>A0A074Z2E0</accession>
<sequence length="127" mass="14193">MHKPSSQEIRALNTEPSRLAATPPRRTTRPEIIPDFSSLNGRYSRSRGEATHKFADNSSIAHDRFCPSWISSGSVNQRFDLNPNCTEFDSYPHLHTDLVLKGNSPACFLDANYPFSPRVNICSALAD</sequence>
<dbReference type="AlphaFoldDB" id="A0A074Z2E0"/>
<evidence type="ECO:0000313" key="3">
    <source>
        <dbReference type="Proteomes" id="UP000054324"/>
    </source>
</evidence>
<dbReference type="KEGG" id="ovi:T265_10419"/>
<proteinExistence type="predicted"/>
<dbReference type="GeneID" id="20324587"/>
<reference evidence="2 3" key="1">
    <citation type="submission" date="2013-11" db="EMBL/GenBank/DDBJ databases">
        <title>Opisthorchis viverrini - life in the bile duct.</title>
        <authorList>
            <person name="Young N.D."/>
            <person name="Nagarajan N."/>
            <person name="Lin S.J."/>
            <person name="Korhonen P.K."/>
            <person name="Jex A.R."/>
            <person name="Hall R.S."/>
            <person name="Safavi-Hemami H."/>
            <person name="Kaewkong W."/>
            <person name="Bertrand D."/>
            <person name="Gao S."/>
            <person name="Seet Q."/>
            <person name="Wongkham S."/>
            <person name="Teh B.T."/>
            <person name="Wongkham C."/>
            <person name="Intapan P.M."/>
            <person name="Maleewong W."/>
            <person name="Yang X."/>
            <person name="Hu M."/>
            <person name="Wang Z."/>
            <person name="Hofmann A."/>
            <person name="Sternberg P.W."/>
            <person name="Tan P."/>
            <person name="Wang J."/>
            <person name="Gasser R.B."/>
        </authorList>
    </citation>
    <scope>NUCLEOTIDE SEQUENCE [LARGE SCALE GENOMIC DNA]</scope>
</reference>
<organism evidence="2 3">
    <name type="scientific">Opisthorchis viverrini</name>
    <name type="common">Southeast Asian liver fluke</name>
    <dbReference type="NCBI Taxonomy" id="6198"/>
    <lineage>
        <taxon>Eukaryota</taxon>
        <taxon>Metazoa</taxon>
        <taxon>Spiralia</taxon>
        <taxon>Lophotrochozoa</taxon>
        <taxon>Platyhelminthes</taxon>
        <taxon>Trematoda</taxon>
        <taxon>Digenea</taxon>
        <taxon>Opisthorchiida</taxon>
        <taxon>Opisthorchiata</taxon>
        <taxon>Opisthorchiidae</taxon>
        <taxon>Opisthorchis</taxon>
    </lineage>
</organism>
<name>A0A074Z2E0_OPIVI</name>
<gene>
    <name evidence="2" type="ORF">T265_10419</name>
</gene>
<protein>
    <submittedName>
        <fullName evidence="2">Uncharacterized protein</fullName>
    </submittedName>
</protein>
<dbReference type="EMBL" id="KL596984">
    <property type="protein sequence ID" value="KER21211.1"/>
    <property type="molecule type" value="Genomic_DNA"/>
</dbReference>
<dbReference type="RefSeq" id="XP_009175051.1">
    <property type="nucleotide sequence ID" value="XM_009176787.1"/>
</dbReference>
<evidence type="ECO:0000313" key="2">
    <source>
        <dbReference type="EMBL" id="KER21211.1"/>
    </source>
</evidence>
<evidence type="ECO:0000256" key="1">
    <source>
        <dbReference type="SAM" id="MobiDB-lite"/>
    </source>
</evidence>
<dbReference type="CTD" id="20324587"/>
<feature type="region of interest" description="Disordered" evidence="1">
    <location>
        <begin position="1"/>
        <end position="40"/>
    </location>
</feature>